<dbReference type="GO" id="GO:1990351">
    <property type="term" value="C:transporter complex"/>
    <property type="evidence" value="ECO:0007669"/>
    <property type="project" value="TreeGrafter"/>
</dbReference>
<evidence type="ECO:0000313" key="5">
    <source>
        <dbReference type="Proteomes" id="UP000199203"/>
    </source>
</evidence>
<keyword evidence="5" id="KW-1185">Reference proteome</keyword>
<dbReference type="Proteomes" id="UP000199203">
    <property type="component" value="Unassembled WGS sequence"/>
</dbReference>
<reference evidence="5" key="1">
    <citation type="submission" date="2016-10" db="EMBL/GenBank/DDBJ databases">
        <authorList>
            <person name="Varghese N."/>
            <person name="Submissions S."/>
        </authorList>
    </citation>
    <scope>NUCLEOTIDE SEQUENCE [LARGE SCALE GENOMIC DNA]</scope>
    <source>
        <strain evidence="5">DSM 19684</strain>
    </source>
</reference>
<evidence type="ECO:0000256" key="2">
    <source>
        <dbReference type="SAM" id="SignalP"/>
    </source>
</evidence>
<keyword evidence="1" id="KW-0998">Cell outer membrane</keyword>
<feature type="domain" description="Organic solvent tolerance-like N-terminal" evidence="3">
    <location>
        <begin position="47"/>
        <end position="203"/>
    </location>
</feature>
<dbReference type="GO" id="GO:0009279">
    <property type="term" value="C:cell outer membrane"/>
    <property type="evidence" value="ECO:0007669"/>
    <property type="project" value="TreeGrafter"/>
</dbReference>
<evidence type="ECO:0000313" key="4">
    <source>
        <dbReference type="EMBL" id="SDE92955.1"/>
    </source>
</evidence>
<accession>A0A1G7GXW6</accession>
<dbReference type="OrthoDB" id="9805931at2"/>
<proteinExistence type="predicted"/>
<feature type="signal peptide" evidence="2">
    <location>
        <begin position="1"/>
        <end position="20"/>
    </location>
</feature>
<dbReference type="STRING" id="454006.SAMN05421825_0613"/>
<dbReference type="PANTHER" id="PTHR30189:SF1">
    <property type="entry name" value="LPS-ASSEMBLY PROTEIN LPTD"/>
    <property type="match status" value="1"/>
</dbReference>
<keyword evidence="2" id="KW-0732">Signal</keyword>
<feature type="chain" id="PRO_5011706827" evidence="2">
    <location>
        <begin position="21"/>
        <end position="582"/>
    </location>
</feature>
<dbReference type="InterPro" id="IPR050218">
    <property type="entry name" value="LptD"/>
</dbReference>
<organism evidence="4 5">
    <name type="scientific">Epilithonimonas hungarica</name>
    <dbReference type="NCBI Taxonomy" id="454006"/>
    <lineage>
        <taxon>Bacteria</taxon>
        <taxon>Pseudomonadati</taxon>
        <taxon>Bacteroidota</taxon>
        <taxon>Flavobacteriia</taxon>
        <taxon>Flavobacteriales</taxon>
        <taxon>Weeksellaceae</taxon>
        <taxon>Chryseobacterium group</taxon>
        <taxon>Epilithonimonas</taxon>
    </lineage>
</organism>
<evidence type="ECO:0000256" key="1">
    <source>
        <dbReference type="ARBA" id="ARBA00023237"/>
    </source>
</evidence>
<dbReference type="InterPro" id="IPR005653">
    <property type="entry name" value="OstA-like_N"/>
</dbReference>
<dbReference type="Gene3D" id="2.60.450.10">
    <property type="entry name" value="Lipopolysaccharide (LPS) transport protein A like domain"/>
    <property type="match status" value="3"/>
</dbReference>
<dbReference type="RefSeq" id="WP_089871226.1">
    <property type="nucleotide sequence ID" value="NZ_FNBH01000001.1"/>
</dbReference>
<keyword evidence="1" id="KW-0472">Membrane</keyword>
<evidence type="ECO:0000259" key="3">
    <source>
        <dbReference type="Pfam" id="PF13100"/>
    </source>
</evidence>
<sequence length="582" mass="66087">MKKSFFVVLLLIFVRIFSQVTPPTQNQGLVKDPFFKNSNTQTQTSKKVKHVHSDTAGVTPDKYEGNMVFSGNVQFEHQGSVLTADEVVFYQKENFLKAIGNVVLTTPDGNRITAEEMEYDGNTERGIARKNVVLTDPKQTIKTETLYYDKIPNTAYFNTGGTIYSNDGSVMYTRSATYYLNTKMIDFIGRSNIETDKYTIVSDNIKQNQNTGVSDFTGPTTIRDKRNPINYVYTESGSYNSKTGESFLNKNSRIHNNGKILTGDKLYFNRNTGFGKGTGNVMLDDPQQKRFIKGGYGEIYEKKDSAMVTDKPYAVKILSKDSAYFSAEKFITFQKPDSTNALKKKSYLRAFRKVRIFKTNMQGRADSLSFNETDGEMHLMRKPILWMGVKQVTGDEIRVYSNPEKEITDSIRVLGNAFAISKADSLNLKDEFNQIKSKNMIVYLNNNAIDSAKAVGNAQAITYADDTNEKTKEVTRIGVALSTCGEIVAQFLERRLEVIDCNIGANTDTYPMSKISKAERFFKDFNWNTKDRPQKWGDIFLDTPNYPEIVYESDNSLFERAEAERKKLEEKNKPKTPVRVKK</sequence>
<dbReference type="Pfam" id="PF13100">
    <property type="entry name" value="OstA_2"/>
    <property type="match status" value="1"/>
</dbReference>
<dbReference type="PANTHER" id="PTHR30189">
    <property type="entry name" value="LPS-ASSEMBLY PROTEIN"/>
    <property type="match status" value="1"/>
</dbReference>
<dbReference type="AlphaFoldDB" id="A0A1G7GXW6"/>
<dbReference type="EMBL" id="FNBH01000001">
    <property type="protein sequence ID" value="SDE92955.1"/>
    <property type="molecule type" value="Genomic_DNA"/>
</dbReference>
<protein>
    <submittedName>
        <fullName evidence="4">OstA-like protein</fullName>
    </submittedName>
</protein>
<name>A0A1G7GXW6_9FLAO</name>
<gene>
    <name evidence="4" type="ORF">SAMN05421825_0613</name>
</gene>